<comment type="caution">
    <text evidence="2">The sequence shown here is derived from an EMBL/GenBank/DDBJ whole genome shotgun (WGS) entry which is preliminary data.</text>
</comment>
<evidence type="ECO:0000259" key="1">
    <source>
        <dbReference type="Pfam" id="PF00582"/>
    </source>
</evidence>
<dbReference type="Pfam" id="PF00582">
    <property type="entry name" value="Usp"/>
    <property type="match status" value="1"/>
</dbReference>
<reference evidence="2 3" key="1">
    <citation type="journal article" date="2023" name="Hortic Res">
        <title>Pangenome of water caltrop reveals structural variations and asymmetric subgenome divergence after allopolyploidization.</title>
        <authorList>
            <person name="Zhang X."/>
            <person name="Chen Y."/>
            <person name="Wang L."/>
            <person name="Yuan Y."/>
            <person name="Fang M."/>
            <person name="Shi L."/>
            <person name="Lu R."/>
            <person name="Comes H.P."/>
            <person name="Ma Y."/>
            <person name="Chen Y."/>
            <person name="Huang G."/>
            <person name="Zhou Y."/>
            <person name="Zheng Z."/>
            <person name="Qiu Y."/>
        </authorList>
    </citation>
    <scope>NUCLEOTIDE SEQUENCE [LARGE SCALE GENOMIC DNA]</scope>
    <source>
        <strain evidence="2">F231</strain>
    </source>
</reference>
<dbReference type="EMBL" id="JAXQNO010000007">
    <property type="protein sequence ID" value="KAK4795356.1"/>
    <property type="molecule type" value="Genomic_DNA"/>
</dbReference>
<dbReference type="AlphaFoldDB" id="A0AAN7LY61"/>
<keyword evidence="3" id="KW-1185">Reference proteome</keyword>
<evidence type="ECO:0000313" key="2">
    <source>
        <dbReference type="EMBL" id="KAK4795356.1"/>
    </source>
</evidence>
<proteinExistence type="predicted"/>
<accession>A0AAN7LY61</accession>
<dbReference type="CDD" id="cd23659">
    <property type="entry name" value="USP_At3g01520-like"/>
    <property type="match status" value="1"/>
</dbReference>
<dbReference type="Proteomes" id="UP001346149">
    <property type="component" value="Unassembled WGS sequence"/>
</dbReference>
<feature type="domain" description="UspA" evidence="1">
    <location>
        <begin position="59"/>
        <end position="162"/>
    </location>
</feature>
<sequence>MIIQKAREKRRARYGEQEDFLAMETLKEDEVYNWTDVRLPSPIAAVTEERQAGERRNGRDIIVAVDHGPKSKHAFDWALIHLCRANDTLHLVHAVSSLGNKILYDQGQGLMEKLAAEAVQVAMVRTAARIVEGEAGPVICKEAERIKPAAVVIGTRGRGLIRSKMNICNVFAVLFREVQCVRAVAQFRLLSIEESQLYTDAMLQLKLSLLHYYLQQSFGRTLEQFYLFDSVSQMDPQKNSSAAGENNPVITSCRRKKKDDATFLEDLKDHIDEFMSASMDEHKSCFQKTVKKMFGMSKVVAERSAATQEVESSLPLRTVVSE</sequence>
<dbReference type="PANTHER" id="PTHR47583:SF1">
    <property type="entry name" value="ADENINE NUCLEOTIDE ALPHA HYDROLASES-LIKE SUPERFAMILY PROTEIN"/>
    <property type="match status" value="1"/>
</dbReference>
<dbReference type="PANTHER" id="PTHR47583">
    <property type="entry name" value="ADENINE NUCLEOTIDE ALPHA HYDROLASES-LIKE SUPERFAMILY PROTEIN"/>
    <property type="match status" value="1"/>
</dbReference>
<name>A0AAN7LY61_TRANT</name>
<dbReference type="Gene3D" id="3.40.50.12370">
    <property type="match status" value="1"/>
</dbReference>
<organism evidence="2 3">
    <name type="scientific">Trapa natans</name>
    <name type="common">Water chestnut</name>
    <dbReference type="NCBI Taxonomy" id="22666"/>
    <lineage>
        <taxon>Eukaryota</taxon>
        <taxon>Viridiplantae</taxon>
        <taxon>Streptophyta</taxon>
        <taxon>Embryophyta</taxon>
        <taxon>Tracheophyta</taxon>
        <taxon>Spermatophyta</taxon>
        <taxon>Magnoliopsida</taxon>
        <taxon>eudicotyledons</taxon>
        <taxon>Gunneridae</taxon>
        <taxon>Pentapetalae</taxon>
        <taxon>rosids</taxon>
        <taxon>malvids</taxon>
        <taxon>Myrtales</taxon>
        <taxon>Lythraceae</taxon>
        <taxon>Trapa</taxon>
    </lineage>
</organism>
<evidence type="ECO:0000313" key="3">
    <source>
        <dbReference type="Proteomes" id="UP001346149"/>
    </source>
</evidence>
<gene>
    <name evidence="2" type="ORF">SAY86_013350</name>
</gene>
<dbReference type="SUPFAM" id="SSF52402">
    <property type="entry name" value="Adenine nucleotide alpha hydrolases-like"/>
    <property type="match status" value="1"/>
</dbReference>
<protein>
    <recommendedName>
        <fullName evidence="1">UspA domain-containing protein</fullName>
    </recommendedName>
</protein>
<dbReference type="InterPro" id="IPR006016">
    <property type="entry name" value="UspA"/>
</dbReference>